<dbReference type="EMBL" id="VOIH02000007">
    <property type="protein sequence ID" value="KAF3442064.1"/>
    <property type="molecule type" value="Genomic_DNA"/>
</dbReference>
<evidence type="ECO:0000256" key="1">
    <source>
        <dbReference type="SAM" id="Coils"/>
    </source>
</evidence>
<evidence type="ECO:0000256" key="2">
    <source>
        <dbReference type="SAM" id="MobiDB-lite"/>
    </source>
</evidence>
<feature type="compositionally biased region" description="Basic and acidic residues" evidence="2">
    <location>
        <begin position="12"/>
        <end position="22"/>
    </location>
</feature>
<keyword evidence="4" id="KW-1185">Reference proteome</keyword>
<organism evidence="3 4">
    <name type="scientific">Rhamnella rubrinervis</name>
    <dbReference type="NCBI Taxonomy" id="2594499"/>
    <lineage>
        <taxon>Eukaryota</taxon>
        <taxon>Viridiplantae</taxon>
        <taxon>Streptophyta</taxon>
        <taxon>Embryophyta</taxon>
        <taxon>Tracheophyta</taxon>
        <taxon>Spermatophyta</taxon>
        <taxon>Magnoliopsida</taxon>
        <taxon>eudicotyledons</taxon>
        <taxon>Gunneridae</taxon>
        <taxon>Pentapetalae</taxon>
        <taxon>rosids</taxon>
        <taxon>fabids</taxon>
        <taxon>Rosales</taxon>
        <taxon>Rhamnaceae</taxon>
        <taxon>rhamnoid group</taxon>
        <taxon>Rhamneae</taxon>
        <taxon>Rhamnella</taxon>
    </lineage>
</organism>
<feature type="compositionally biased region" description="Low complexity" evidence="2">
    <location>
        <begin position="85"/>
        <end position="103"/>
    </location>
</feature>
<feature type="compositionally biased region" description="Polar residues" evidence="2">
    <location>
        <begin position="118"/>
        <end position="140"/>
    </location>
</feature>
<keyword evidence="1" id="KW-0175">Coiled coil</keyword>
<evidence type="ECO:0000313" key="3">
    <source>
        <dbReference type="EMBL" id="KAF3442064.1"/>
    </source>
</evidence>
<dbReference type="OrthoDB" id="1939750at2759"/>
<feature type="region of interest" description="Disordered" evidence="2">
    <location>
        <begin position="83"/>
        <end position="216"/>
    </location>
</feature>
<dbReference type="PANTHER" id="PTHR33701:SF2">
    <property type="entry name" value="TRANSMEMBRANE PROTEIN"/>
    <property type="match status" value="1"/>
</dbReference>
<dbReference type="AlphaFoldDB" id="A0A8K0E9Y2"/>
<feature type="compositionally biased region" description="Polar residues" evidence="2">
    <location>
        <begin position="1"/>
        <end position="10"/>
    </location>
</feature>
<protein>
    <submittedName>
        <fullName evidence="3">Uncharacterized protein</fullName>
    </submittedName>
</protein>
<evidence type="ECO:0000313" key="4">
    <source>
        <dbReference type="Proteomes" id="UP000796880"/>
    </source>
</evidence>
<sequence>MMMTNSQEEGQWSDKKMEGDESMRTVECLRGRLLAERQASRTAKEDSEHMGKKLVELENLLKEEIKQRNKAQKKLKFLRKKLESLKPSSSASEQSSSCISSTSTLNTNDPEEHESKCHFTSSIASQESSHNVSDTATSNKQNHESPSAKHSSPEEFCQNPPHKSQDSKPDDNSSDLKSSVAENENHDDEENVDDSLALVPVSLPLSSQSTPEVKPVTVPVHQSVREVLETLRHVRENIQSTMERRRMIRVGPV</sequence>
<gene>
    <name evidence="3" type="ORF">FNV43_RR15980</name>
</gene>
<dbReference type="PANTHER" id="PTHR33701">
    <property type="entry name" value="TRANSMEMBRANE PROTEIN"/>
    <property type="match status" value="1"/>
</dbReference>
<name>A0A8K0E9Y2_9ROSA</name>
<comment type="caution">
    <text evidence="3">The sequence shown here is derived from an EMBL/GenBank/DDBJ whole genome shotgun (WGS) entry which is preliminary data.</text>
</comment>
<reference evidence="3" key="1">
    <citation type="submission" date="2020-03" db="EMBL/GenBank/DDBJ databases">
        <title>A high-quality chromosome-level genome assembly of a woody plant with both climbing and erect habits, Rhamnella rubrinervis.</title>
        <authorList>
            <person name="Lu Z."/>
            <person name="Yang Y."/>
            <person name="Zhu X."/>
            <person name="Sun Y."/>
        </authorList>
    </citation>
    <scope>NUCLEOTIDE SEQUENCE</scope>
    <source>
        <strain evidence="3">BYM</strain>
        <tissue evidence="3">Leaf</tissue>
    </source>
</reference>
<feature type="compositionally biased region" description="Basic and acidic residues" evidence="2">
    <location>
        <begin position="141"/>
        <end position="153"/>
    </location>
</feature>
<proteinExistence type="predicted"/>
<feature type="coiled-coil region" evidence="1">
    <location>
        <begin position="54"/>
        <end position="81"/>
    </location>
</feature>
<accession>A0A8K0E9Y2</accession>
<dbReference type="Proteomes" id="UP000796880">
    <property type="component" value="Unassembled WGS sequence"/>
</dbReference>
<feature type="region of interest" description="Disordered" evidence="2">
    <location>
        <begin position="1"/>
        <end position="22"/>
    </location>
</feature>
<feature type="compositionally biased region" description="Low complexity" evidence="2">
    <location>
        <begin position="194"/>
        <end position="207"/>
    </location>
</feature>